<comment type="caution">
    <text evidence="5">The sequence shown here is derived from an EMBL/GenBank/DDBJ whole genome shotgun (WGS) entry which is preliminary data.</text>
</comment>
<organism evidence="5 6">
    <name type="scientific">Pedobacter yulinensis</name>
    <dbReference type="NCBI Taxonomy" id="2126353"/>
    <lineage>
        <taxon>Bacteria</taxon>
        <taxon>Pseudomonadati</taxon>
        <taxon>Bacteroidota</taxon>
        <taxon>Sphingobacteriia</taxon>
        <taxon>Sphingobacteriales</taxon>
        <taxon>Sphingobacteriaceae</taxon>
        <taxon>Pedobacter</taxon>
    </lineage>
</organism>
<dbReference type="Proteomes" id="UP000240912">
    <property type="component" value="Unassembled WGS sequence"/>
</dbReference>
<evidence type="ECO:0000313" key="5">
    <source>
        <dbReference type="EMBL" id="PST84768.1"/>
    </source>
</evidence>
<evidence type="ECO:0000256" key="2">
    <source>
        <dbReference type="ARBA" id="ARBA00013064"/>
    </source>
</evidence>
<dbReference type="InterPro" id="IPR016195">
    <property type="entry name" value="Pol/histidinol_Pase-like"/>
</dbReference>
<dbReference type="PIRSF" id="PIRSF016557">
    <property type="entry name" value="Caps_synth_CpsB"/>
    <property type="match status" value="1"/>
</dbReference>
<dbReference type="Gene3D" id="3.20.20.140">
    <property type="entry name" value="Metal-dependent hydrolases"/>
    <property type="match status" value="1"/>
</dbReference>
<comment type="similarity">
    <text evidence="1">Belongs to the metallo-dependent hydrolases superfamily. CpsB/CapC family.</text>
</comment>
<accession>A0A2T3HQP6</accession>
<reference evidence="5 6" key="1">
    <citation type="submission" date="2018-03" db="EMBL/GenBank/DDBJ databases">
        <authorList>
            <person name="Keele B.F."/>
        </authorList>
    </citation>
    <scope>NUCLEOTIDE SEQUENCE [LARGE SCALE GENOMIC DNA]</scope>
    <source>
        <strain evidence="5 6">YL28-9</strain>
    </source>
</reference>
<evidence type="ECO:0000256" key="1">
    <source>
        <dbReference type="ARBA" id="ARBA00005750"/>
    </source>
</evidence>
<evidence type="ECO:0000256" key="4">
    <source>
        <dbReference type="ARBA" id="ARBA00051722"/>
    </source>
</evidence>
<dbReference type="RefSeq" id="WP_107212860.1">
    <property type="nucleotide sequence ID" value="NZ_KZ686268.1"/>
</dbReference>
<comment type="catalytic activity">
    <reaction evidence="4">
        <text>O-phospho-L-tyrosyl-[protein] + H2O = L-tyrosyl-[protein] + phosphate</text>
        <dbReference type="Rhea" id="RHEA:10684"/>
        <dbReference type="Rhea" id="RHEA-COMP:10136"/>
        <dbReference type="Rhea" id="RHEA-COMP:20101"/>
        <dbReference type="ChEBI" id="CHEBI:15377"/>
        <dbReference type="ChEBI" id="CHEBI:43474"/>
        <dbReference type="ChEBI" id="CHEBI:46858"/>
        <dbReference type="ChEBI" id="CHEBI:61978"/>
        <dbReference type="EC" id="3.1.3.48"/>
    </reaction>
</comment>
<dbReference type="PANTHER" id="PTHR39181">
    <property type="entry name" value="TYROSINE-PROTEIN PHOSPHATASE YWQE"/>
    <property type="match status" value="1"/>
</dbReference>
<dbReference type="GO" id="GO:0030145">
    <property type="term" value="F:manganese ion binding"/>
    <property type="evidence" value="ECO:0007669"/>
    <property type="project" value="InterPro"/>
</dbReference>
<dbReference type="AlphaFoldDB" id="A0A2T3HQP6"/>
<evidence type="ECO:0000256" key="3">
    <source>
        <dbReference type="ARBA" id="ARBA00022801"/>
    </source>
</evidence>
<dbReference type="EMBL" id="PYLS01000001">
    <property type="protein sequence ID" value="PST84768.1"/>
    <property type="molecule type" value="Genomic_DNA"/>
</dbReference>
<proteinExistence type="inferred from homology"/>
<keyword evidence="3" id="KW-0378">Hydrolase</keyword>
<protein>
    <recommendedName>
        <fullName evidence="2">protein-tyrosine-phosphatase</fullName>
        <ecNumber evidence="2">3.1.3.48</ecNumber>
    </recommendedName>
</protein>
<dbReference type="EC" id="3.1.3.48" evidence="2"/>
<dbReference type="GO" id="GO:0004725">
    <property type="term" value="F:protein tyrosine phosphatase activity"/>
    <property type="evidence" value="ECO:0007669"/>
    <property type="project" value="UniProtKB-EC"/>
</dbReference>
<name>A0A2T3HQP6_9SPHI</name>
<evidence type="ECO:0000313" key="6">
    <source>
        <dbReference type="Proteomes" id="UP000240912"/>
    </source>
</evidence>
<dbReference type="OrthoDB" id="9788539at2"/>
<dbReference type="Pfam" id="PF19567">
    <property type="entry name" value="CpsB_CapC"/>
    <property type="match status" value="1"/>
</dbReference>
<sequence>MLRFFSKKEKVTDLTWLGVDMHSHLVPGIDDGTANTEEALIYLEQLRDLGLSKFICTPHVFTELYPNTPETISTAFSHLQQAAIKQHFNAPLAAAAEYMIDDTFRVTDNLLCLHERYLLVEMSYLSEFPNIDQIIFDLHIAGYKPVLAHPERYVFYYRDRSRLSRLKEIGCLFQLNLLSVLGYYGPEAKNQAKYLLENKLYDLAGTDLHHERHLRVLSEGVRSGKLHELIGHYAFRNQELFG</sequence>
<keyword evidence="6" id="KW-1185">Reference proteome</keyword>
<dbReference type="PANTHER" id="PTHR39181:SF1">
    <property type="entry name" value="TYROSINE-PROTEIN PHOSPHATASE YWQE"/>
    <property type="match status" value="1"/>
</dbReference>
<dbReference type="InterPro" id="IPR016667">
    <property type="entry name" value="Caps_polysacc_synth_CpsB/CapC"/>
</dbReference>
<dbReference type="SUPFAM" id="SSF89550">
    <property type="entry name" value="PHP domain-like"/>
    <property type="match status" value="1"/>
</dbReference>
<gene>
    <name evidence="5" type="ORF">C7T94_01180</name>
</gene>